<evidence type="ECO:0000256" key="1">
    <source>
        <dbReference type="SAM" id="MobiDB-lite"/>
    </source>
</evidence>
<comment type="caution">
    <text evidence="2">The sequence shown here is derived from an EMBL/GenBank/DDBJ whole genome shotgun (WGS) entry which is preliminary data.</text>
</comment>
<sequence>MSRGGLMEMGPQGLELVYKQKTDYPDSISSASTERQVSSSSPYFQRVVSTQFDHSSPPAPSSPQTEGNNLPRNDFSPFVCLRRITIEQPNLASDPDQMPWINFTQYYFGEETVSKYKFYVTDCVDASFAYLAPPLVWKTLQRSDVLPWFISPDGPTCVQNDALEEQPTMSRIDYVDRSQLGSEPEVTGGNDQDERNDASITSQMLDPPICQSPQRSDLGLDQGSKANSMMSDNPFGHPRSCSLNETDHAVVGGTVLLGVRNIHQDETATLSTNSDESITSIRSGVTGLNMEMNHITADLQSNLDPLFCSKTDGDFGTETSGMGPQVSLDSHGASQFSPADHLAELTEMTSYNLSPFDHGGNSESQYDIGSRPEVDELVSRIYKFAYRFFVHLQPSSWLLYQTRWPPFLAPGRLAVLTRENNSFQLHRTCRASSIQLRLELSRYAAKSISTSISLVLADPLALSPFSPILNRVITVRNRAVSEPQPTFSVTYLSVEWLSVTGALFGRVPPVTELGTRRAPGSALLACLCWLSNWVAYFSRLELYGLSLGYSRPRLTWLIKSVGDVCILPATLGCGQTPLLDAWPLFLLRQTFRWSSSLLVYLATSLSSGDPTFQSCRLRFPFSDLDEI</sequence>
<accession>A0A8T0D2C1</accession>
<evidence type="ECO:0000313" key="3">
    <source>
        <dbReference type="Proteomes" id="UP000699462"/>
    </source>
</evidence>
<proteinExistence type="predicted"/>
<feature type="region of interest" description="Disordered" evidence="1">
    <location>
        <begin position="51"/>
        <end position="71"/>
    </location>
</feature>
<feature type="compositionally biased region" description="Polar residues" evidence="1">
    <location>
        <begin position="62"/>
        <end position="71"/>
    </location>
</feature>
<protein>
    <submittedName>
        <fullName evidence="2">Uncharacterized protein</fullName>
    </submittedName>
</protein>
<feature type="region of interest" description="Disordered" evidence="1">
    <location>
        <begin position="159"/>
        <end position="234"/>
    </location>
</feature>
<evidence type="ECO:0000313" key="2">
    <source>
        <dbReference type="EMBL" id="KAF8562020.1"/>
    </source>
</evidence>
<name>A0A8T0D2C1_9TREM</name>
<dbReference type="AlphaFoldDB" id="A0A8T0D2C1"/>
<gene>
    <name evidence="2" type="ORF">P879_03097</name>
</gene>
<reference evidence="2 3" key="1">
    <citation type="submission" date="2019-07" db="EMBL/GenBank/DDBJ databases">
        <title>Annotation for the trematode Paragonimus westermani.</title>
        <authorList>
            <person name="Choi Y.-J."/>
        </authorList>
    </citation>
    <scope>NUCLEOTIDE SEQUENCE [LARGE SCALE GENOMIC DNA]</scope>
    <source>
        <strain evidence="2">180907_Pwestermani</strain>
    </source>
</reference>
<dbReference type="EMBL" id="JTDF01021302">
    <property type="protein sequence ID" value="KAF8562020.1"/>
    <property type="molecule type" value="Genomic_DNA"/>
</dbReference>
<dbReference type="Proteomes" id="UP000699462">
    <property type="component" value="Unassembled WGS sequence"/>
</dbReference>
<organism evidence="2 3">
    <name type="scientific">Paragonimus westermani</name>
    <dbReference type="NCBI Taxonomy" id="34504"/>
    <lineage>
        <taxon>Eukaryota</taxon>
        <taxon>Metazoa</taxon>
        <taxon>Spiralia</taxon>
        <taxon>Lophotrochozoa</taxon>
        <taxon>Platyhelminthes</taxon>
        <taxon>Trematoda</taxon>
        <taxon>Digenea</taxon>
        <taxon>Plagiorchiida</taxon>
        <taxon>Troglotremata</taxon>
        <taxon>Troglotrematidae</taxon>
        <taxon>Paragonimus</taxon>
    </lineage>
</organism>
<keyword evidence="3" id="KW-1185">Reference proteome</keyword>
<dbReference type="OrthoDB" id="9978460at2759"/>